<accession>A0A8I6S4S5</accession>
<feature type="signal peptide" evidence="7">
    <location>
        <begin position="1"/>
        <end position="17"/>
    </location>
</feature>
<dbReference type="InterPro" id="IPR008388">
    <property type="entry name" value="Ac45_acc_su"/>
</dbReference>
<dbReference type="OMA" id="QHANITL"/>
<keyword evidence="11" id="KW-1185">Reference proteome</keyword>
<gene>
    <name evidence="10" type="primary">106670183</name>
</gene>
<evidence type="ECO:0000313" key="10">
    <source>
        <dbReference type="EnsemblMetazoa" id="XP_014255770.1"/>
    </source>
</evidence>
<protein>
    <recommendedName>
        <fullName evidence="12">V-type proton ATPase subunit S1</fullName>
    </recommendedName>
</protein>
<evidence type="ECO:0000256" key="5">
    <source>
        <dbReference type="ARBA" id="ARBA00023136"/>
    </source>
</evidence>
<comment type="subcellular location">
    <subcellularLocation>
        <location evidence="1">Membrane</location>
        <topology evidence="1">Single-pass membrane protein</topology>
    </subcellularLocation>
</comment>
<keyword evidence="3 6" id="KW-0812">Transmembrane</keyword>
<evidence type="ECO:0000256" key="4">
    <source>
        <dbReference type="ARBA" id="ARBA00022989"/>
    </source>
</evidence>
<evidence type="ECO:0000256" key="1">
    <source>
        <dbReference type="ARBA" id="ARBA00004167"/>
    </source>
</evidence>
<dbReference type="EnsemblMetazoa" id="XM_014400284.2">
    <property type="protein sequence ID" value="XP_014255770.1"/>
    <property type="gene ID" value="LOC106670183"/>
</dbReference>
<dbReference type="OrthoDB" id="9985059at2759"/>
<evidence type="ECO:0000256" key="2">
    <source>
        <dbReference type="ARBA" id="ARBA00009037"/>
    </source>
</evidence>
<evidence type="ECO:0000256" key="7">
    <source>
        <dbReference type="SAM" id="SignalP"/>
    </source>
</evidence>
<dbReference type="InterPro" id="IPR046756">
    <property type="entry name" value="VAS1/VOA1_TM"/>
</dbReference>
<evidence type="ECO:0000259" key="8">
    <source>
        <dbReference type="Pfam" id="PF05827"/>
    </source>
</evidence>
<dbReference type="KEGG" id="clec:106670183"/>
<sequence length="405" mass="45548">MKVFLFILLSLATNALCGVPVLVWETSPSIGKAEIIPALSQLDTDDFSNYLVKKVHVHKPLIVLFEEETLSIEDFSWKDSQQRGSFPKLQNLTGMSSKVEFLSSVVNPLNALKDLVASHDYVWKKYDKDLPVKPNVVLEVKLDDPLPNEDRPDLLRRHDTDIAEIYSQLLASHSRIVALFTGKHSSWVEVDLNRVRRDAEPTSFVYESKTIKMETPKPVTLKTTTETFNLDNPTETKSDTRESFLRLILKFSKKGNESDSTGITLRNRFDESNGRWTMSSIEIVINGETDTLVSSMDVSARFGRSFKSTGKVIFKNKSGNLTLIFNGLQAEVYKGAAEKDGAKEFSLPDVPEAVFFTAPIWSGLLTSFLLIMILTYGFLMLSDIKTMDRFDDPKGKTIQVNTGDN</sequence>
<evidence type="ECO:0008006" key="12">
    <source>
        <dbReference type="Google" id="ProtNLM"/>
    </source>
</evidence>
<feature type="domain" description="V-type proton ATPase subunit S1/VOA1 transmembrane" evidence="9">
    <location>
        <begin position="355"/>
        <end position="392"/>
    </location>
</feature>
<evidence type="ECO:0000313" key="11">
    <source>
        <dbReference type="Proteomes" id="UP000494040"/>
    </source>
</evidence>
<proteinExistence type="inferred from homology"/>
<comment type="similarity">
    <text evidence="2">Belongs to the vacuolar ATPase subunit S1 family.</text>
</comment>
<name>A0A8I6S4S5_CIMLE</name>
<dbReference type="Pfam" id="PF20520">
    <property type="entry name" value="Ac45-VOA1_TM"/>
    <property type="match status" value="1"/>
</dbReference>
<organism evidence="10 11">
    <name type="scientific">Cimex lectularius</name>
    <name type="common">Bed bug</name>
    <name type="synonym">Acanthia lectularia</name>
    <dbReference type="NCBI Taxonomy" id="79782"/>
    <lineage>
        <taxon>Eukaryota</taxon>
        <taxon>Metazoa</taxon>
        <taxon>Ecdysozoa</taxon>
        <taxon>Arthropoda</taxon>
        <taxon>Hexapoda</taxon>
        <taxon>Insecta</taxon>
        <taxon>Pterygota</taxon>
        <taxon>Neoptera</taxon>
        <taxon>Paraneoptera</taxon>
        <taxon>Hemiptera</taxon>
        <taxon>Heteroptera</taxon>
        <taxon>Panheteroptera</taxon>
        <taxon>Cimicomorpha</taxon>
        <taxon>Cimicidae</taxon>
        <taxon>Cimex</taxon>
    </lineage>
</organism>
<dbReference type="GO" id="GO:0001671">
    <property type="term" value="F:ATPase activator activity"/>
    <property type="evidence" value="ECO:0007669"/>
    <property type="project" value="TreeGrafter"/>
</dbReference>
<dbReference type="Proteomes" id="UP000494040">
    <property type="component" value="Unassembled WGS sequence"/>
</dbReference>
<evidence type="ECO:0000256" key="6">
    <source>
        <dbReference type="SAM" id="Phobius"/>
    </source>
</evidence>
<evidence type="ECO:0000256" key="3">
    <source>
        <dbReference type="ARBA" id="ARBA00022692"/>
    </source>
</evidence>
<dbReference type="GO" id="GO:0033176">
    <property type="term" value="C:proton-transporting V-type ATPase complex"/>
    <property type="evidence" value="ECO:0007669"/>
    <property type="project" value="TreeGrafter"/>
</dbReference>
<evidence type="ECO:0000259" key="9">
    <source>
        <dbReference type="Pfam" id="PF20520"/>
    </source>
</evidence>
<feature type="domain" description="V-type proton ATPase subunit S1 luminal" evidence="8">
    <location>
        <begin position="218"/>
        <end position="330"/>
    </location>
</feature>
<keyword evidence="5 6" id="KW-0472">Membrane</keyword>
<feature type="chain" id="PRO_5035324157" description="V-type proton ATPase subunit S1" evidence="7">
    <location>
        <begin position="18"/>
        <end position="405"/>
    </location>
</feature>
<dbReference type="PANTHER" id="PTHR12471">
    <property type="entry name" value="VACUOLAR ATP SYNTHASE SUBUNIT S1"/>
    <property type="match status" value="1"/>
</dbReference>
<dbReference type="AlphaFoldDB" id="A0A8I6S4S5"/>
<keyword evidence="4 6" id="KW-1133">Transmembrane helix</keyword>
<dbReference type="InterPro" id="IPR046755">
    <property type="entry name" value="VAS1_LD"/>
</dbReference>
<reference evidence="10" key="1">
    <citation type="submission" date="2022-01" db="UniProtKB">
        <authorList>
            <consortium name="EnsemblMetazoa"/>
        </authorList>
    </citation>
    <scope>IDENTIFICATION</scope>
</reference>
<dbReference type="GO" id="GO:0030641">
    <property type="term" value="P:regulation of cellular pH"/>
    <property type="evidence" value="ECO:0007669"/>
    <property type="project" value="TreeGrafter"/>
</dbReference>
<dbReference type="PANTHER" id="PTHR12471:SF7">
    <property type="entry name" value="V-TYPE PROTON ATPASE SUBUNIT S1"/>
    <property type="match status" value="1"/>
</dbReference>
<dbReference type="Pfam" id="PF05827">
    <property type="entry name" value="VAS1_LD"/>
    <property type="match status" value="1"/>
</dbReference>
<feature type="transmembrane region" description="Helical" evidence="6">
    <location>
        <begin position="360"/>
        <end position="381"/>
    </location>
</feature>
<keyword evidence="7" id="KW-0732">Signal</keyword>